<keyword evidence="7" id="KW-0539">Nucleus</keyword>
<dbReference type="AlphaFoldDB" id="A0A7S1EVM6"/>
<dbReference type="GO" id="GO:0003724">
    <property type="term" value="F:RNA helicase activity"/>
    <property type="evidence" value="ECO:0007669"/>
    <property type="project" value="UniProtKB-EC"/>
</dbReference>
<protein>
    <recommendedName>
        <fullName evidence="2">RNA helicase</fullName>
        <ecNumber evidence="2">3.6.4.13</ecNumber>
    </recommendedName>
</protein>
<dbReference type="GO" id="GO:0005524">
    <property type="term" value="F:ATP binding"/>
    <property type="evidence" value="ECO:0007669"/>
    <property type="project" value="UniProtKB-KW"/>
</dbReference>
<feature type="domain" description="Helicase ATP-binding" evidence="10">
    <location>
        <begin position="70"/>
        <end position="245"/>
    </location>
</feature>
<comment type="subcellular location">
    <subcellularLocation>
        <location evidence="1">Nucleus</location>
    </subcellularLocation>
</comment>
<dbReference type="GO" id="GO:0003676">
    <property type="term" value="F:nucleic acid binding"/>
    <property type="evidence" value="ECO:0007669"/>
    <property type="project" value="InterPro"/>
</dbReference>
<dbReference type="InterPro" id="IPR014001">
    <property type="entry name" value="Helicase_ATP-bd"/>
</dbReference>
<evidence type="ECO:0000256" key="2">
    <source>
        <dbReference type="ARBA" id="ARBA00012552"/>
    </source>
</evidence>
<dbReference type="CDD" id="cd18787">
    <property type="entry name" value="SF2_C_DEAD"/>
    <property type="match status" value="1"/>
</dbReference>
<evidence type="ECO:0000259" key="11">
    <source>
        <dbReference type="PROSITE" id="PS51194"/>
    </source>
</evidence>
<dbReference type="EMBL" id="HBFQ01000970">
    <property type="protein sequence ID" value="CAD8826292.1"/>
    <property type="molecule type" value="Transcribed_RNA"/>
</dbReference>
<accession>A0A7S1EVM6</accession>
<dbReference type="InterPro" id="IPR011545">
    <property type="entry name" value="DEAD/DEAH_box_helicase_dom"/>
</dbReference>
<comment type="similarity">
    <text evidence="8">Belongs to the DEAD box helicase family. DECD subfamily.</text>
</comment>
<evidence type="ECO:0000256" key="8">
    <source>
        <dbReference type="ARBA" id="ARBA00038213"/>
    </source>
</evidence>
<dbReference type="FunFam" id="3.40.50.300:FF:000111">
    <property type="entry name" value="DEAD-box ATP-dependent RNA helicase"/>
    <property type="match status" value="1"/>
</dbReference>
<organism evidence="13">
    <name type="scientific">Noctiluca scintillans</name>
    <name type="common">Sea sparkle</name>
    <name type="synonym">Red tide dinoflagellate</name>
    <dbReference type="NCBI Taxonomy" id="2966"/>
    <lineage>
        <taxon>Eukaryota</taxon>
        <taxon>Sar</taxon>
        <taxon>Alveolata</taxon>
        <taxon>Dinophyceae</taxon>
        <taxon>Noctilucales</taxon>
        <taxon>Noctilucaceae</taxon>
        <taxon>Noctiluca</taxon>
    </lineage>
</organism>
<evidence type="ECO:0000313" key="13">
    <source>
        <dbReference type="EMBL" id="CAD8826292.1"/>
    </source>
</evidence>
<proteinExistence type="inferred from homology"/>
<evidence type="ECO:0000256" key="4">
    <source>
        <dbReference type="ARBA" id="ARBA00022801"/>
    </source>
</evidence>
<evidence type="ECO:0000256" key="6">
    <source>
        <dbReference type="ARBA" id="ARBA00022840"/>
    </source>
</evidence>
<sequence>MAIDEYLPDYVADFGDASGATVEETQGVKAEHGQAIRVSSFRDFLLKPELIQGIVECGFEHPSEVQHATIPQAVLGTDILCQAKSGMGKTAVFVLACVQLVDVSVKVVRVLVLCHTRELAFQIEHEFKRLGKHLSGLKIGAVYGGSPIEKDRQRLKDDCPHVLVATPGRVLWLTKESESPLKLDHLTHFIVDECDRCIDQLDIRRDVQKVFIQTPQKKQVMMFSATLGAETREICKKFMQNAHEITVESEAKLTLHGLLQYYVSLEEKDKNKKLVELLDNTEFNQVIIFVKSVKRALALNGLLHDCKFPSMTLHELPKEFASKAGKNEKPGAEDDRIQRLQLFKDFKKRILVTTDLFGRGMDVERVNIVVNYDMPADDTMYLHRVGRAGRFGTKGLAVSLVASDDDRGVLAKVQSRFKVRIGEMPAKIDATSYVNA</sequence>
<evidence type="ECO:0000256" key="7">
    <source>
        <dbReference type="ARBA" id="ARBA00023242"/>
    </source>
</evidence>
<dbReference type="EC" id="3.6.4.13" evidence="2"/>
<dbReference type="SMART" id="SM00487">
    <property type="entry name" value="DEXDc"/>
    <property type="match status" value="1"/>
</dbReference>
<keyword evidence="4" id="KW-0378">Hydrolase</keyword>
<dbReference type="Pfam" id="PF00271">
    <property type="entry name" value="Helicase_C"/>
    <property type="match status" value="1"/>
</dbReference>
<feature type="short sequence motif" description="Q motif" evidence="9">
    <location>
        <begin position="39"/>
        <end position="67"/>
    </location>
</feature>
<dbReference type="PANTHER" id="PTHR47958">
    <property type="entry name" value="ATP-DEPENDENT RNA HELICASE DBP3"/>
    <property type="match status" value="1"/>
</dbReference>
<dbReference type="GO" id="GO:0005634">
    <property type="term" value="C:nucleus"/>
    <property type="evidence" value="ECO:0007669"/>
    <property type="project" value="UniProtKB-SubCell"/>
</dbReference>
<keyword evidence="3" id="KW-0547">Nucleotide-binding</keyword>
<dbReference type="Pfam" id="PF00270">
    <property type="entry name" value="DEAD"/>
    <property type="match status" value="1"/>
</dbReference>
<keyword evidence="6" id="KW-0067">ATP-binding</keyword>
<evidence type="ECO:0000256" key="9">
    <source>
        <dbReference type="PROSITE-ProRule" id="PRU00552"/>
    </source>
</evidence>
<evidence type="ECO:0000256" key="5">
    <source>
        <dbReference type="ARBA" id="ARBA00022806"/>
    </source>
</evidence>
<evidence type="ECO:0000256" key="1">
    <source>
        <dbReference type="ARBA" id="ARBA00004123"/>
    </source>
</evidence>
<gene>
    <name evidence="13" type="ORF">NSCI0253_LOCUS638</name>
</gene>
<keyword evidence="5" id="KW-0347">Helicase</keyword>
<dbReference type="Gene3D" id="3.40.50.300">
    <property type="entry name" value="P-loop containing nucleotide triphosphate hydrolases"/>
    <property type="match status" value="2"/>
</dbReference>
<dbReference type="SMART" id="SM00490">
    <property type="entry name" value="HELICc"/>
    <property type="match status" value="1"/>
</dbReference>
<name>A0A7S1EVM6_NOCSC</name>
<dbReference type="SUPFAM" id="SSF52540">
    <property type="entry name" value="P-loop containing nucleoside triphosphate hydrolases"/>
    <property type="match status" value="1"/>
</dbReference>
<evidence type="ECO:0000259" key="10">
    <source>
        <dbReference type="PROSITE" id="PS51192"/>
    </source>
</evidence>
<dbReference type="PROSITE" id="PS51194">
    <property type="entry name" value="HELICASE_CTER"/>
    <property type="match status" value="1"/>
</dbReference>
<dbReference type="PROSITE" id="PS51195">
    <property type="entry name" value="Q_MOTIF"/>
    <property type="match status" value="1"/>
</dbReference>
<dbReference type="InterPro" id="IPR014014">
    <property type="entry name" value="RNA_helicase_DEAD_Q_motif"/>
</dbReference>
<feature type="domain" description="Helicase C-terminal" evidence="11">
    <location>
        <begin position="273"/>
        <end position="432"/>
    </location>
</feature>
<feature type="domain" description="DEAD-box RNA helicase Q" evidence="12">
    <location>
        <begin position="39"/>
        <end position="67"/>
    </location>
</feature>
<evidence type="ECO:0000256" key="3">
    <source>
        <dbReference type="ARBA" id="ARBA00022741"/>
    </source>
</evidence>
<dbReference type="PROSITE" id="PS51192">
    <property type="entry name" value="HELICASE_ATP_BIND_1"/>
    <property type="match status" value="1"/>
</dbReference>
<dbReference type="InterPro" id="IPR001650">
    <property type="entry name" value="Helicase_C-like"/>
</dbReference>
<dbReference type="GO" id="GO:0016787">
    <property type="term" value="F:hydrolase activity"/>
    <property type="evidence" value="ECO:0007669"/>
    <property type="project" value="UniProtKB-KW"/>
</dbReference>
<reference evidence="13" key="1">
    <citation type="submission" date="2021-01" db="EMBL/GenBank/DDBJ databases">
        <authorList>
            <person name="Corre E."/>
            <person name="Pelletier E."/>
            <person name="Niang G."/>
            <person name="Scheremetjew M."/>
            <person name="Finn R."/>
            <person name="Kale V."/>
            <person name="Holt S."/>
            <person name="Cochrane G."/>
            <person name="Meng A."/>
            <person name="Brown T."/>
            <person name="Cohen L."/>
        </authorList>
    </citation>
    <scope>NUCLEOTIDE SEQUENCE</scope>
</reference>
<evidence type="ECO:0000259" key="12">
    <source>
        <dbReference type="PROSITE" id="PS51195"/>
    </source>
</evidence>
<dbReference type="InterPro" id="IPR027417">
    <property type="entry name" value="P-loop_NTPase"/>
</dbReference>